<comment type="subcellular location">
    <subcellularLocation>
        <location evidence="1">Nucleus</location>
    </subcellularLocation>
</comment>
<dbReference type="AlphaFoldDB" id="A0A0M0JIA0"/>
<evidence type="ECO:0000256" key="5">
    <source>
        <dbReference type="ARBA" id="ARBA00023242"/>
    </source>
</evidence>
<evidence type="ECO:0000256" key="6">
    <source>
        <dbReference type="SAM" id="MobiDB-lite"/>
    </source>
</evidence>
<gene>
    <name evidence="8" type="ORF">Ctob_004998</name>
</gene>
<dbReference type="OrthoDB" id="429950at2759"/>
<evidence type="ECO:0000256" key="1">
    <source>
        <dbReference type="ARBA" id="ARBA00004123"/>
    </source>
</evidence>
<proteinExistence type="predicted"/>
<dbReference type="GO" id="GO:0005634">
    <property type="term" value="C:nucleus"/>
    <property type="evidence" value="ECO:0007669"/>
    <property type="project" value="UniProtKB-SubCell"/>
</dbReference>
<keyword evidence="3" id="KW-0863">Zinc-finger</keyword>
<feature type="region of interest" description="Disordered" evidence="6">
    <location>
        <begin position="98"/>
        <end position="127"/>
    </location>
</feature>
<dbReference type="SMART" id="SM01336">
    <property type="entry name" value="zf-PARP"/>
    <property type="match status" value="1"/>
</dbReference>
<dbReference type="GO" id="GO:0008270">
    <property type="term" value="F:zinc ion binding"/>
    <property type="evidence" value="ECO:0007669"/>
    <property type="project" value="UniProtKB-KW"/>
</dbReference>
<dbReference type="Proteomes" id="UP000037460">
    <property type="component" value="Unassembled WGS sequence"/>
</dbReference>
<accession>A0A0M0JIA0</accession>
<dbReference type="SUPFAM" id="SSF57716">
    <property type="entry name" value="Glucocorticoid receptor-like (DNA-binding domain)"/>
    <property type="match status" value="1"/>
</dbReference>
<reference evidence="9" key="1">
    <citation type="journal article" date="2015" name="PLoS Genet.">
        <title>Genome Sequence and Transcriptome Analyses of Chrysochromulina tobin: Metabolic Tools for Enhanced Algal Fitness in the Prominent Order Prymnesiales (Haptophyceae).</title>
        <authorList>
            <person name="Hovde B.T."/>
            <person name="Deodato C.R."/>
            <person name="Hunsperger H.M."/>
            <person name="Ryken S.A."/>
            <person name="Yost W."/>
            <person name="Jha R.K."/>
            <person name="Patterson J."/>
            <person name="Monnat R.J. Jr."/>
            <person name="Barlow S.B."/>
            <person name="Starkenburg S.R."/>
            <person name="Cattolico R.A."/>
        </authorList>
    </citation>
    <scope>NUCLEOTIDE SEQUENCE</scope>
    <source>
        <strain evidence="9">CCMP291</strain>
    </source>
</reference>
<dbReference type="PROSITE" id="PS50064">
    <property type="entry name" value="ZF_PARP_2"/>
    <property type="match status" value="1"/>
</dbReference>
<evidence type="ECO:0000259" key="7">
    <source>
        <dbReference type="PROSITE" id="PS50064"/>
    </source>
</evidence>
<dbReference type="InterPro" id="IPR001510">
    <property type="entry name" value="Znf_PARP"/>
</dbReference>
<keyword evidence="5" id="KW-0539">Nucleus</keyword>
<evidence type="ECO:0000256" key="4">
    <source>
        <dbReference type="ARBA" id="ARBA00022833"/>
    </source>
</evidence>
<name>A0A0M0JIA0_9EUKA</name>
<sequence length="313" mass="32644">MATYGVEYAKSNRAMCKSCGIKIDKDVLRIGTNVPGPGDYMITSWKHLACIRKPAGLHSLEDLAGVSELKASDKQLLGDWMAGNMTAVSASKRKTDMASAEAAASTPSTPSKKVKVDDAGSSSRSTPVSAACAFSSMSTAAEIEALDAATARFSALSNDALKACLRANDQLLAGTKGDLVERCVDRSVYGNLPRCPHCGIGRLKVAYPRKYGHGGMGTFTCPGGYDDDEYKRCSFRTTSVERPQWIVNEHESAAPKAARKPTGGKSTGGAPSVAATPQKSGGRGDAHAPKAAAEKSAVVTSGLPAARMPGPDE</sequence>
<dbReference type="Gene3D" id="3.90.640.80">
    <property type="match status" value="1"/>
</dbReference>
<keyword evidence="9" id="KW-1185">Reference proteome</keyword>
<feature type="compositionally biased region" description="Low complexity" evidence="6">
    <location>
        <begin position="98"/>
        <end position="111"/>
    </location>
</feature>
<evidence type="ECO:0000256" key="3">
    <source>
        <dbReference type="ARBA" id="ARBA00022771"/>
    </source>
</evidence>
<organism evidence="8 9">
    <name type="scientific">Chrysochromulina tobinii</name>
    <dbReference type="NCBI Taxonomy" id="1460289"/>
    <lineage>
        <taxon>Eukaryota</taxon>
        <taxon>Haptista</taxon>
        <taxon>Haptophyta</taxon>
        <taxon>Prymnesiophyceae</taxon>
        <taxon>Prymnesiales</taxon>
        <taxon>Chrysochromulinaceae</taxon>
        <taxon>Chrysochromulina</taxon>
    </lineage>
</organism>
<evidence type="ECO:0000256" key="2">
    <source>
        <dbReference type="ARBA" id="ARBA00022723"/>
    </source>
</evidence>
<dbReference type="SMART" id="SM01335">
    <property type="entry name" value="PADR1"/>
    <property type="match status" value="1"/>
</dbReference>
<feature type="domain" description="PARP-type" evidence="7">
    <location>
        <begin position="4"/>
        <end position="77"/>
    </location>
</feature>
<dbReference type="GO" id="GO:0003677">
    <property type="term" value="F:DNA binding"/>
    <property type="evidence" value="ECO:0007669"/>
    <property type="project" value="InterPro"/>
</dbReference>
<dbReference type="Gene3D" id="3.30.1740.10">
    <property type="entry name" value="Zinc finger, PARP-type"/>
    <property type="match status" value="1"/>
</dbReference>
<dbReference type="InterPro" id="IPR036957">
    <property type="entry name" value="Znf_PARP_sf"/>
</dbReference>
<evidence type="ECO:0000313" key="8">
    <source>
        <dbReference type="EMBL" id="KOO26309.1"/>
    </source>
</evidence>
<comment type="caution">
    <text evidence="8">The sequence shown here is derived from an EMBL/GenBank/DDBJ whole genome shotgun (WGS) entry which is preliminary data.</text>
</comment>
<keyword evidence="4" id="KW-0862">Zinc</keyword>
<dbReference type="EMBL" id="JWZX01002869">
    <property type="protein sequence ID" value="KOO26309.1"/>
    <property type="molecule type" value="Genomic_DNA"/>
</dbReference>
<keyword evidence="2" id="KW-0479">Metal-binding</keyword>
<dbReference type="Pfam" id="PF00645">
    <property type="entry name" value="zf-PARP"/>
    <property type="match status" value="1"/>
</dbReference>
<protein>
    <recommendedName>
        <fullName evidence="7">PARP-type domain-containing protein</fullName>
    </recommendedName>
</protein>
<feature type="region of interest" description="Disordered" evidence="6">
    <location>
        <begin position="250"/>
        <end position="313"/>
    </location>
</feature>
<evidence type="ECO:0000313" key="9">
    <source>
        <dbReference type="Proteomes" id="UP000037460"/>
    </source>
</evidence>